<gene>
    <name evidence="1" type="ORF">O6H91_08G058500</name>
</gene>
<sequence>MTCEHFRGSVRYPFSTFPVFYASFVVVLSLLCLARNKFLLCVCLADHCSSHAHSQLCYHEEAHVALISQLPASRSHKVSTHMVRLLLPSSQAFDGCARQLAASPGFNELRGRPLTSRRLCLEMSHGHGHQSLLRMRPVLCVLRLVD</sequence>
<comment type="caution">
    <text evidence="1">The sequence shown here is derived from an EMBL/GenBank/DDBJ whole genome shotgun (WGS) entry which is preliminary data.</text>
</comment>
<dbReference type="Proteomes" id="UP001162992">
    <property type="component" value="Chromosome 8"/>
</dbReference>
<organism evidence="1 2">
    <name type="scientific">Diphasiastrum complanatum</name>
    <name type="common">Issler's clubmoss</name>
    <name type="synonym">Lycopodium complanatum</name>
    <dbReference type="NCBI Taxonomy" id="34168"/>
    <lineage>
        <taxon>Eukaryota</taxon>
        <taxon>Viridiplantae</taxon>
        <taxon>Streptophyta</taxon>
        <taxon>Embryophyta</taxon>
        <taxon>Tracheophyta</taxon>
        <taxon>Lycopodiopsida</taxon>
        <taxon>Lycopodiales</taxon>
        <taxon>Lycopodiaceae</taxon>
        <taxon>Lycopodioideae</taxon>
        <taxon>Diphasiastrum</taxon>
    </lineage>
</organism>
<proteinExistence type="predicted"/>
<keyword evidence="2" id="KW-1185">Reference proteome</keyword>
<evidence type="ECO:0000313" key="1">
    <source>
        <dbReference type="EMBL" id="KAJ7546872.1"/>
    </source>
</evidence>
<protein>
    <submittedName>
        <fullName evidence="1">Uncharacterized protein</fullName>
    </submittedName>
</protein>
<name>A0ACC2CYY6_DIPCM</name>
<reference evidence="2" key="1">
    <citation type="journal article" date="2024" name="Proc. Natl. Acad. Sci. U.S.A.">
        <title>Extraordinary preservation of gene collinearity over three hundred million years revealed in homosporous lycophytes.</title>
        <authorList>
            <person name="Li C."/>
            <person name="Wickell D."/>
            <person name="Kuo L.Y."/>
            <person name="Chen X."/>
            <person name="Nie B."/>
            <person name="Liao X."/>
            <person name="Peng D."/>
            <person name="Ji J."/>
            <person name="Jenkins J."/>
            <person name="Williams M."/>
            <person name="Shu S."/>
            <person name="Plott C."/>
            <person name="Barry K."/>
            <person name="Rajasekar S."/>
            <person name="Grimwood J."/>
            <person name="Han X."/>
            <person name="Sun S."/>
            <person name="Hou Z."/>
            <person name="He W."/>
            <person name="Dai G."/>
            <person name="Sun C."/>
            <person name="Schmutz J."/>
            <person name="Leebens-Mack J.H."/>
            <person name="Li F.W."/>
            <person name="Wang L."/>
        </authorList>
    </citation>
    <scope>NUCLEOTIDE SEQUENCE [LARGE SCALE GENOMIC DNA]</scope>
    <source>
        <strain evidence="2">cv. PW_Plant_1</strain>
    </source>
</reference>
<evidence type="ECO:0000313" key="2">
    <source>
        <dbReference type="Proteomes" id="UP001162992"/>
    </source>
</evidence>
<accession>A0ACC2CYY6</accession>
<dbReference type="EMBL" id="CM055099">
    <property type="protein sequence ID" value="KAJ7546872.1"/>
    <property type="molecule type" value="Genomic_DNA"/>
</dbReference>